<evidence type="ECO:0000313" key="1">
    <source>
        <dbReference type="EMBL" id="KAF3042929.1"/>
    </source>
</evidence>
<name>A0A9P4WVQ7_9PLEO</name>
<comment type="caution">
    <text evidence="1">The sequence shown here is derived from an EMBL/GenBank/DDBJ whole genome shotgun (WGS) entry which is preliminary data.</text>
</comment>
<gene>
    <name evidence="1" type="ORF">E8E12_007267</name>
</gene>
<accession>A0A9P4WVQ7</accession>
<protein>
    <submittedName>
        <fullName evidence="1">Uncharacterized protein</fullName>
    </submittedName>
</protein>
<dbReference type="Proteomes" id="UP000758155">
    <property type="component" value="Unassembled WGS sequence"/>
</dbReference>
<dbReference type="AlphaFoldDB" id="A0A9P4WVQ7"/>
<sequence length="211" mass="23684">MSKTQNPVTAKPTPLKLAERLRQLAIGAEKYLTEGQVETWINNCTTIIQVLEQRTVPSLVADPQWLFMGPHSPTINRALYPETYMLFFQEPGDIDNMEEHLRGLGSRADPDLEPFEVDILVDSKHQHVDHLLSKCFLHLKGLSIEIGDGRSALISHHTSDANKDLNVVGCDVRDEDQFGALRAKTLFNAQWIREIEADELAAKGSKAKEQS</sequence>
<evidence type="ECO:0000313" key="2">
    <source>
        <dbReference type="Proteomes" id="UP000758155"/>
    </source>
</evidence>
<keyword evidence="2" id="KW-1185">Reference proteome</keyword>
<dbReference type="OrthoDB" id="10485351at2759"/>
<organism evidence="1 2">
    <name type="scientific">Didymella heteroderae</name>
    <dbReference type="NCBI Taxonomy" id="1769908"/>
    <lineage>
        <taxon>Eukaryota</taxon>
        <taxon>Fungi</taxon>
        <taxon>Dikarya</taxon>
        <taxon>Ascomycota</taxon>
        <taxon>Pezizomycotina</taxon>
        <taxon>Dothideomycetes</taxon>
        <taxon>Pleosporomycetidae</taxon>
        <taxon>Pleosporales</taxon>
        <taxon>Pleosporineae</taxon>
        <taxon>Didymellaceae</taxon>
        <taxon>Didymella</taxon>
    </lineage>
</organism>
<dbReference type="EMBL" id="SWKV01000014">
    <property type="protein sequence ID" value="KAF3042929.1"/>
    <property type="molecule type" value="Genomic_DNA"/>
</dbReference>
<proteinExistence type="predicted"/>
<reference evidence="1" key="1">
    <citation type="submission" date="2019-04" db="EMBL/GenBank/DDBJ databases">
        <title>Sequencing of skin fungus with MAO and IRED activity.</title>
        <authorList>
            <person name="Marsaioli A.J."/>
            <person name="Bonatto J.M.C."/>
            <person name="Reis Junior O."/>
        </authorList>
    </citation>
    <scope>NUCLEOTIDE SEQUENCE</scope>
    <source>
        <strain evidence="1">28M1</strain>
    </source>
</reference>